<organism evidence="1 2">
    <name type="scientific">Stenotrophomonas capsici</name>
    <dbReference type="NCBI Taxonomy" id="3110230"/>
    <lineage>
        <taxon>Bacteria</taxon>
        <taxon>Pseudomonadati</taxon>
        <taxon>Pseudomonadota</taxon>
        <taxon>Gammaproteobacteria</taxon>
        <taxon>Lysobacterales</taxon>
        <taxon>Lysobacteraceae</taxon>
        <taxon>Stenotrophomonas</taxon>
    </lineage>
</organism>
<accession>A0ABU5V2Q3</accession>
<comment type="caution">
    <text evidence="1">The sequence shown here is derived from an EMBL/GenBank/DDBJ whole genome shotgun (WGS) entry which is preliminary data.</text>
</comment>
<name>A0ABU5V2Q3_9GAMM</name>
<dbReference type="Proteomes" id="UP001301653">
    <property type="component" value="Unassembled WGS sequence"/>
</dbReference>
<proteinExistence type="predicted"/>
<sequence length="145" mass="15597">MNIPPDMHAHVVALTDAIIDAGQAGDDEAVRVHYAELARYCEATARSGRDHPFLWETLADFTGDDPTAIGFYLRALPLATAANAAGYAASICLALAERYSNLEELDAARDHALQADSYARATDDLPLRREISQFLLDHAPTTGGG</sequence>
<dbReference type="RefSeq" id="WP_323438573.1">
    <property type="nucleotide sequence ID" value="NZ_JAYFUH010000100.1"/>
</dbReference>
<dbReference type="EMBL" id="JAYFUH010000100">
    <property type="protein sequence ID" value="MEA5667641.1"/>
    <property type="molecule type" value="Genomic_DNA"/>
</dbReference>
<evidence type="ECO:0000313" key="1">
    <source>
        <dbReference type="EMBL" id="MEA5667641.1"/>
    </source>
</evidence>
<gene>
    <name evidence="1" type="ORF">VA603_08880</name>
</gene>
<evidence type="ECO:0008006" key="3">
    <source>
        <dbReference type="Google" id="ProtNLM"/>
    </source>
</evidence>
<protein>
    <recommendedName>
        <fullName evidence="3">Replicative DNA helicase</fullName>
    </recommendedName>
</protein>
<evidence type="ECO:0000313" key="2">
    <source>
        <dbReference type="Proteomes" id="UP001301653"/>
    </source>
</evidence>
<reference evidence="1 2" key="1">
    <citation type="submission" date="2023-12" db="EMBL/GenBank/DDBJ databases">
        <title>Stenotrophomonas guangdongensis sp. nov., isolated from wilted pepper plants (Capsicum annuum).</title>
        <authorList>
            <person name="Qiu M."/>
            <person name="Li Y."/>
            <person name="Liu Q."/>
            <person name="Zhang X."/>
            <person name="Huang Y."/>
            <person name="Guo R."/>
            <person name="Hu M."/>
            <person name="Zhou J."/>
            <person name="Zhou X."/>
        </authorList>
    </citation>
    <scope>NUCLEOTIDE SEQUENCE [LARGE SCALE GENOMIC DNA]</scope>
    <source>
        <strain evidence="1 2">MH1</strain>
    </source>
</reference>
<keyword evidence="2" id="KW-1185">Reference proteome</keyword>